<dbReference type="AlphaFoldDB" id="A0A9Q4L7K3"/>
<reference evidence="1" key="1">
    <citation type="submission" date="2022-06" db="EMBL/GenBank/DDBJ databases">
        <title>Natrinema sp. a new haloarchaeum isolate from saline soil.</title>
        <authorList>
            <person name="Strakova D."/>
            <person name="Galisteo C."/>
            <person name="Sanchez-Porro C."/>
            <person name="Ventosa A."/>
        </authorList>
    </citation>
    <scope>NUCLEOTIDE SEQUENCE</scope>
    <source>
        <strain evidence="1">S1CR25-10</strain>
    </source>
</reference>
<accession>A0A9Q4L7K3</accession>
<organism evidence="1 2">
    <name type="scientific">Natrinema salsiterrestre</name>
    <dbReference type="NCBI Taxonomy" id="2950540"/>
    <lineage>
        <taxon>Archaea</taxon>
        <taxon>Methanobacteriati</taxon>
        <taxon>Methanobacteriota</taxon>
        <taxon>Stenosarchaea group</taxon>
        <taxon>Halobacteria</taxon>
        <taxon>Halobacteriales</taxon>
        <taxon>Natrialbaceae</taxon>
        <taxon>Natrinema</taxon>
    </lineage>
</organism>
<sequence>MTYHYECDGFCDPDTIYQSRPALTAEFNEQWIQSSKIGGQLAEHEYDAGDLITLCPECTRRLLIDFP</sequence>
<proteinExistence type="predicted"/>
<evidence type="ECO:0000313" key="1">
    <source>
        <dbReference type="EMBL" id="MDF9748378.1"/>
    </source>
</evidence>
<protein>
    <submittedName>
        <fullName evidence="1">Uncharacterized protein</fullName>
    </submittedName>
</protein>
<dbReference type="RefSeq" id="WP_277525038.1">
    <property type="nucleotide sequence ID" value="NZ_JAMQOT010000015.1"/>
</dbReference>
<evidence type="ECO:0000313" key="2">
    <source>
        <dbReference type="Proteomes" id="UP001154061"/>
    </source>
</evidence>
<gene>
    <name evidence="1" type="ORF">NDI89_22705</name>
</gene>
<dbReference type="EMBL" id="JAMQOT010000015">
    <property type="protein sequence ID" value="MDF9748378.1"/>
    <property type="molecule type" value="Genomic_DNA"/>
</dbReference>
<comment type="caution">
    <text evidence="1">The sequence shown here is derived from an EMBL/GenBank/DDBJ whole genome shotgun (WGS) entry which is preliminary data.</text>
</comment>
<name>A0A9Q4L7K3_9EURY</name>
<dbReference type="Proteomes" id="UP001154061">
    <property type="component" value="Unassembled WGS sequence"/>
</dbReference>
<keyword evidence="2" id="KW-1185">Reference proteome</keyword>